<dbReference type="GO" id="GO:0016491">
    <property type="term" value="F:oxidoreductase activity"/>
    <property type="evidence" value="ECO:0007669"/>
    <property type="project" value="InterPro"/>
</dbReference>
<keyword evidence="4" id="KW-1185">Reference proteome</keyword>
<reference evidence="4" key="1">
    <citation type="submission" date="2016-10" db="EMBL/GenBank/DDBJ databases">
        <authorList>
            <person name="Varghese N."/>
            <person name="Submissions S."/>
        </authorList>
    </citation>
    <scope>NUCLEOTIDE SEQUENCE [LARGE SCALE GENOMIC DNA]</scope>
    <source>
        <strain evidence="4">DSM 19886</strain>
    </source>
</reference>
<dbReference type="OrthoDB" id="9767994at2"/>
<dbReference type="SUPFAM" id="SSF56003">
    <property type="entry name" value="Molybdenum cofactor-binding domain"/>
    <property type="match status" value="2"/>
</dbReference>
<dbReference type="Gene3D" id="3.90.1170.50">
    <property type="entry name" value="Aldehyde oxidase/xanthine dehydrogenase, a/b hammerhead"/>
    <property type="match status" value="1"/>
</dbReference>
<proteinExistence type="predicted"/>
<dbReference type="InterPro" id="IPR000674">
    <property type="entry name" value="Ald_Oxase/Xan_DH_a/b"/>
</dbReference>
<evidence type="ECO:0000313" key="4">
    <source>
        <dbReference type="Proteomes" id="UP000199440"/>
    </source>
</evidence>
<protein>
    <submittedName>
        <fullName evidence="3">Isoquinoline 1-oxidoreductase, beta subunit</fullName>
    </submittedName>
</protein>
<dbReference type="PANTHER" id="PTHR47495:SF2">
    <property type="entry name" value="ALDEHYDE DEHYDROGENASE"/>
    <property type="match status" value="1"/>
</dbReference>
<dbReference type="InterPro" id="IPR052516">
    <property type="entry name" value="N-heterocyclic_Hydroxylase"/>
</dbReference>
<evidence type="ECO:0000256" key="1">
    <source>
        <dbReference type="SAM" id="MobiDB-lite"/>
    </source>
</evidence>
<feature type="region of interest" description="Disordered" evidence="1">
    <location>
        <begin position="330"/>
        <end position="351"/>
    </location>
</feature>
<dbReference type="Proteomes" id="UP000199440">
    <property type="component" value="Unassembled WGS sequence"/>
</dbReference>
<feature type="compositionally biased region" description="Basic and acidic residues" evidence="1">
    <location>
        <begin position="335"/>
        <end position="351"/>
    </location>
</feature>
<dbReference type="SMART" id="SM01008">
    <property type="entry name" value="Ald_Xan_dh_C"/>
    <property type="match status" value="1"/>
</dbReference>
<dbReference type="InterPro" id="IPR012368">
    <property type="entry name" value="OxRdtase_Mopterin-bd_su_IorB"/>
</dbReference>
<dbReference type="EMBL" id="FNGV01000005">
    <property type="protein sequence ID" value="SDM16260.1"/>
    <property type="molecule type" value="Genomic_DNA"/>
</dbReference>
<dbReference type="PIRSF" id="PIRSF036389">
    <property type="entry name" value="IOR_B"/>
    <property type="match status" value="1"/>
</dbReference>
<dbReference type="InterPro" id="IPR037165">
    <property type="entry name" value="AldOxase/xan_DH_Mopterin-bd_sf"/>
</dbReference>
<dbReference type="STRING" id="192904.SAMN04488514_105278"/>
<dbReference type="PANTHER" id="PTHR47495">
    <property type="entry name" value="ALDEHYDE DEHYDROGENASE"/>
    <property type="match status" value="1"/>
</dbReference>
<dbReference type="RefSeq" id="WP_089889708.1">
    <property type="nucleotide sequence ID" value="NZ_FNGV01000005.1"/>
</dbReference>
<dbReference type="InterPro" id="IPR046867">
    <property type="entry name" value="AldOxase/xan_DH_MoCoBD2"/>
</dbReference>
<dbReference type="InterPro" id="IPR008274">
    <property type="entry name" value="AldOxase/xan_DH_MoCoBD1"/>
</dbReference>
<gene>
    <name evidence="3" type="ORF">SAMN04488514_105278</name>
</gene>
<sequence>MTLIKTKIGRRAFIRTTTLASGGLVLGFNWLASCKNKTEEEILAMPKEWFEMNSYLKIGDNGVVSIYTPNPEFGQNIRTSMPMIVAEELDIDWKNVVVEQAPYHAEKYGMQFTGGSRGIMTRWEPLRMAGASARHMLVAAAAEAWQVPAEEITTENGVLYHKTSEKSAAYGEMASAAAKITIPEDVQLKEVRDFKIIGKSHKNVDAKRIVTGEPMFGLDYQKEGMLIAMIEHPPAFGMTLKSVDNSAAKAMPGIKDVVAIKSFKDGYEKGGFDTNAFPEIVAIVGNSTWEVLQAKKKLKVEWKPIAAYSETIAGFRGKETKNIPAGLESSASHKAKMEELSSRPGKIVREDGDPAKAFKNAAKVIERTYSAPFLAHNCMEPMNAFAHVEGDKAQIAAPIQIPSLIVPTIASGLGIPAENIAMEMPRMGGGFGRKAYAHYVVEAALISQKVNAPVKLVYTREDDMTNGIYRPAYQATYRAALDQNNNLTALHVKAGGIPESPLFANRFPAGALDNYLAEEWSIDSNITIGAFRAPRSNFMAGAEQSFLDEVAEASGKDPIQFRLDLLKRAKENPVGEQNDYDAERYAGVLELLREKSDWNQTPANVHRGVSAYFCHNSYAAHVLDIRMEEGKPVVEKVVCAIDCGIVVNPDAATNMAEGAITDGIGNAFFGELTFKDGVPQKTNFHQYQMIRMSDAPKEIEVHFVANEIAPTGMGEPPFPPIFGAVANALYKATGQRHYRQPFVTEKQIVG</sequence>
<name>A0A1G9QZG4_9FLAO</name>
<dbReference type="Pfam" id="PF02738">
    <property type="entry name" value="MoCoBD_1"/>
    <property type="match status" value="1"/>
</dbReference>
<evidence type="ECO:0000259" key="2">
    <source>
        <dbReference type="SMART" id="SM01008"/>
    </source>
</evidence>
<dbReference type="PROSITE" id="PS51257">
    <property type="entry name" value="PROKAR_LIPOPROTEIN"/>
    <property type="match status" value="1"/>
</dbReference>
<organism evidence="3 4">
    <name type="scientific">Kriegella aquimaris</name>
    <dbReference type="NCBI Taxonomy" id="192904"/>
    <lineage>
        <taxon>Bacteria</taxon>
        <taxon>Pseudomonadati</taxon>
        <taxon>Bacteroidota</taxon>
        <taxon>Flavobacteriia</taxon>
        <taxon>Flavobacteriales</taxon>
        <taxon>Flavobacteriaceae</taxon>
        <taxon>Kriegella</taxon>
    </lineage>
</organism>
<dbReference type="Gene3D" id="3.30.365.10">
    <property type="entry name" value="Aldehyde oxidase/xanthine dehydrogenase, molybdopterin binding domain"/>
    <property type="match status" value="4"/>
</dbReference>
<dbReference type="AlphaFoldDB" id="A0A1G9QZG4"/>
<dbReference type="Pfam" id="PF20256">
    <property type="entry name" value="MoCoBD_2"/>
    <property type="match status" value="2"/>
</dbReference>
<evidence type="ECO:0000313" key="3">
    <source>
        <dbReference type="EMBL" id="SDM16260.1"/>
    </source>
</evidence>
<feature type="domain" description="Aldehyde oxidase/xanthine dehydrogenase a/b hammerhead" evidence="2">
    <location>
        <begin position="211"/>
        <end position="306"/>
    </location>
</feature>
<accession>A0A1G9QZG4</accession>